<sequence length="408" mass="42844">MKPAFFAIVGAQFFSSLADSALFILCVSLVTTLAFPEWMTPMLKMGFVLSYILLAPFAGAFVDMFPKGRVMLVTNTIKMFGCSLILAKANPLLAYGIVGFGASGYSPAKYGILAEVLPARRLVAANGWIEGTTVVATILGTILGGLISANQHTIAWLLTMAPAYPGIAGTPLRAAVAVIVLTYFIAGVLNLCVVNAGARHAKARRSLPSLLLDFYRCNSTLWRDREGRVSLGVTSLFWGAGMVLQILLLAWAQSALSLGLDKAAALQGVFALGVVIGAAIAGKTVPLVRSMSVMPVGIVLGVALCAMVFVHTVQAALPLLLAIGGLAGLFVVPMNAILQHRGHSLMSAGQSIAVQNFNENLAILAMTASYAMALQVKLAMNTVLILIGLLIALAMLYLRAVANTSQHA</sequence>
<dbReference type="RefSeq" id="WP_379771765.1">
    <property type="nucleotide sequence ID" value="NZ_JBHSMZ010000009.1"/>
</dbReference>
<comment type="subcellular location">
    <subcellularLocation>
        <location evidence="1">Cell membrane</location>
        <topology evidence="1">Multi-pass membrane protein</topology>
    </subcellularLocation>
</comment>
<evidence type="ECO:0000256" key="7">
    <source>
        <dbReference type="SAM" id="Phobius"/>
    </source>
</evidence>
<keyword evidence="2" id="KW-0813">Transport</keyword>
<dbReference type="PRINTS" id="PR00173">
    <property type="entry name" value="EDTRNSPORT"/>
</dbReference>
<evidence type="ECO:0000256" key="3">
    <source>
        <dbReference type="ARBA" id="ARBA00022475"/>
    </source>
</evidence>
<dbReference type="Proteomes" id="UP001596086">
    <property type="component" value="Unassembled WGS sequence"/>
</dbReference>
<feature type="transmembrane region" description="Helical" evidence="7">
    <location>
        <begin position="125"/>
        <end position="147"/>
    </location>
</feature>
<evidence type="ECO:0000256" key="4">
    <source>
        <dbReference type="ARBA" id="ARBA00022692"/>
    </source>
</evidence>
<name>A0ABW0RZN4_9BURK</name>
<keyword evidence="4 7" id="KW-0812">Transmembrane</keyword>
<protein>
    <submittedName>
        <fullName evidence="8">Lysophospholipid transporter LplT</fullName>
    </submittedName>
</protein>
<feature type="transmembrane region" description="Helical" evidence="7">
    <location>
        <begin position="154"/>
        <end position="172"/>
    </location>
</feature>
<keyword evidence="5 7" id="KW-1133">Transmembrane helix</keyword>
<feature type="transmembrane region" description="Helical" evidence="7">
    <location>
        <begin position="319"/>
        <end position="338"/>
    </location>
</feature>
<proteinExistence type="predicted"/>
<evidence type="ECO:0000256" key="6">
    <source>
        <dbReference type="ARBA" id="ARBA00023136"/>
    </source>
</evidence>
<feature type="transmembrane region" description="Helical" evidence="7">
    <location>
        <begin position="264"/>
        <end position="281"/>
    </location>
</feature>
<feature type="transmembrane region" description="Helical" evidence="7">
    <location>
        <begin position="42"/>
        <end position="62"/>
    </location>
</feature>
<feature type="transmembrane region" description="Helical" evidence="7">
    <location>
        <begin position="293"/>
        <end position="313"/>
    </location>
</feature>
<keyword evidence="9" id="KW-1185">Reference proteome</keyword>
<organism evidence="8 9">
    <name type="scientific">Massilia aerilata</name>
    <dbReference type="NCBI Taxonomy" id="453817"/>
    <lineage>
        <taxon>Bacteria</taxon>
        <taxon>Pseudomonadati</taxon>
        <taxon>Pseudomonadota</taxon>
        <taxon>Betaproteobacteria</taxon>
        <taxon>Burkholderiales</taxon>
        <taxon>Oxalobacteraceae</taxon>
        <taxon>Telluria group</taxon>
        <taxon>Massilia</taxon>
    </lineage>
</organism>
<evidence type="ECO:0000256" key="2">
    <source>
        <dbReference type="ARBA" id="ARBA00022448"/>
    </source>
</evidence>
<dbReference type="Gene3D" id="1.20.1250.20">
    <property type="entry name" value="MFS general substrate transporter like domains"/>
    <property type="match status" value="1"/>
</dbReference>
<feature type="transmembrane region" description="Helical" evidence="7">
    <location>
        <begin position="229"/>
        <end position="252"/>
    </location>
</feature>
<dbReference type="PANTHER" id="PTHR43266:SF2">
    <property type="entry name" value="MAJOR FACILITATOR SUPERFAMILY (MFS) PROFILE DOMAIN-CONTAINING PROTEIN"/>
    <property type="match status" value="1"/>
</dbReference>
<accession>A0ABW0RZN4</accession>
<gene>
    <name evidence="8" type="primary">lplT</name>
    <name evidence="8" type="ORF">ACFPO9_14185</name>
</gene>
<dbReference type="NCBIfam" id="NF008397">
    <property type="entry name" value="PRK11195.1"/>
    <property type="match status" value="1"/>
</dbReference>
<keyword evidence="3" id="KW-1003">Cell membrane</keyword>
<dbReference type="InterPro" id="IPR036259">
    <property type="entry name" value="MFS_trans_sf"/>
</dbReference>
<feature type="transmembrane region" description="Helical" evidence="7">
    <location>
        <begin position="83"/>
        <end position="105"/>
    </location>
</feature>
<feature type="transmembrane region" description="Helical" evidence="7">
    <location>
        <begin position="378"/>
        <end position="398"/>
    </location>
</feature>
<keyword evidence="6 7" id="KW-0472">Membrane</keyword>
<feature type="transmembrane region" description="Helical" evidence="7">
    <location>
        <begin position="178"/>
        <end position="198"/>
    </location>
</feature>
<reference evidence="9" key="1">
    <citation type="journal article" date="2019" name="Int. J. Syst. Evol. Microbiol.">
        <title>The Global Catalogue of Microorganisms (GCM) 10K type strain sequencing project: providing services to taxonomists for standard genome sequencing and annotation.</title>
        <authorList>
            <consortium name="The Broad Institute Genomics Platform"/>
            <consortium name="The Broad Institute Genome Sequencing Center for Infectious Disease"/>
            <person name="Wu L."/>
            <person name="Ma J."/>
        </authorList>
    </citation>
    <scope>NUCLEOTIDE SEQUENCE [LARGE SCALE GENOMIC DNA]</scope>
    <source>
        <strain evidence="9">CGMCC 4.5798</strain>
    </source>
</reference>
<evidence type="ECO:0000313" key="8">
    <source>
        <dbReference type="EMBL" id="MFC5549662.1"/>
    </source>
</evidence>
<dbReference type="SUPFAM" id="SSF103473">
    <property type="entry name" value="MFS general substrate transporter"/>
    <property type="match status" value="1"/>
</dbReference>
<comment type="caution">
    <text evidence="8">The sequence shown here is derived from an EMBL/GenBank/DDBJ whole genome shotgun (WGS) entry which is preliminary data.</text>
</comment>
<evidence type="ECO:0000256" key="5">
    <source>
        <dbReference type="ARBA" id="ARBA00022989"/>
    </source>
</evidence>
<dbReference type="EMBL" id="JBHSMZ010000009">
    <property type="protein sequence ID" value="MFC5549662.1"/>
    <property type="molecule type" value="Genomic_DNA"/>
</dbReference>
<dbReference type="Pfam" id="PF07690">
    <property type="entry name" value="MFS_1"/>
    <property type="match status" value="1"/>
</dbReference>
<evidence type="ECO:0000313" key="9">
    <source>
        <dbReference type="Proteomes" id="UP001596086"/>
    </source>
</evidence>
<dbReference type="PANTHER" id="PTHR43266">
    <property type="entry name" value="MACROLIDE-EFFLUX PROTEIN"/>
    <property type="match status" value="1"/>
</dbReference>
<dbReference type="InterPro" id="IPR011701">
    <property type="entry name" value="MFS"/>
</dbReference>
<evidence type="ECO:0000256" key="1">
    <source>
        <dbReference type="ARBA" id="ARBA00004651"/>
    </source>
</evidence>